<sequence length="71" mass="8203">MPKHTYPTTKHIYPHPSISIHTQAYLSTPKHTIPILNLIYPRPIHTHTLRQANTVPNHIHPNRPTQDAHPL</sequence>
<proteinExistence type="predicted"/>
<evidence type="ECO:0000313" key="1">
    <source>
        <dbReference type="EMBL" id="OBA21929.1"/>
    </source>
</evidence>
<keyword evidence="2" id="KW-1185">Reference proteome</keyword>
<comment type="caution">
    <text evidence="1">The sequence shown here is derived from an EMBL/GenBank/DDBJ whole genome shotgun (WGS) entry which is preliminary data.</text>
</comment>
<name>A0A1A0HCV5_9ASCO</name>
<protein>
    <submittedName>
        <fullName evidence="1">Uncharacterized protein</fullName>
    </submittedName>
</protein>
<dbReference type="GeneID" id="30028713"/>
<dbReference type="EMBL" id="LXTC01000002">
    <property type="protein sequence ID" value="OBA21929.1"/>
    <property type="molecule type" value="Genomic_DNA"/>
</dbReference>
<dbReference type="RefSeq" id="XP_018712425.1">
    <property type="nucleotide sequence ID" value="XM_018855737.1"/>
</dbReference>
<dbReference type="AlphaFoldDB" id="A0A1A0HCV5"/>
<dbReference type="Proteomes" id="UP000092555">
    <property type="component" value="Unassembled WGS sequence"/>
</dbReference>
<organism evidence="1 2">
    <name type="scientific">Metschnikowia bicuspidata var. bicuspidata NRRL YB-4993</name>
    <dbReference type="NCBI Taxonomy" id="869754"/>
    <lineage>
        <taxon>Eukaryota</taxon>
        <taxon>Fungi</taxon>
        <taxon>Dikarya</taxon>
        <taxon>Ascomycota</taxon>
        <taxon>Saccharomycotina</taxon>
        <taxon>Pichiomycetes</taxon>
        <taxon>Metschnikowiaceae</taxon>
        <taxon>Metschnikowia</taxon>
    </lineage>
</organism>
<reference evidence="1 2" key="1">
    <citation type="submission" date="2016-05" db="EMBL/GenBank/DDBJ databases">
        <title>Comparative genomics of biotechnologically important yeasts.</title>
        <authorList>
            <consortium name="DOE Joint Genome Institute"/>
            <person name="Riley R."/>
            <person name="Haridas S."/>
            <person name="Wolfe K.H."/>
            <person name="Lopes M.R."/>
            <person name="Hittinger C.T."/>
            <person name="Goker M."/>
            <person name="Salamov A."/>
            <person name="Wisecaver J."/>
            <person name="Long T.M."/>
            <person name="Aerts A.L."/>
            <person name="Barry K."/>
            <person name="Choi C."/>
            <person name="Clum A."/>
            <person name="Coughlan A.Y."/>
            <person name="Deshpande S."/>
            <person name="Douglass A.P."/>
            <person name="Hanson S.J."/>
            <person name="Klenk H.-P."/>
            <person name="LaButti K."/>
            <person name="Lapidus A."/>
            <person name="Lindquist E."/>
            <person name="Lipzen A."/>
            <person name="Meier-kolthoff J.P."/>
            <person name="Ohm R.A."/>
            <person name="Otillar R.P."/>
            <person name="Pangilinan J."/>
            <person name="Peng Y."/>
            <person name="Rokas A."/>
            <person name="Rosa C.A."/>
            <person name="Scheuner C."/>
            <person name="Sibirny A.A."/>
            <person name="Slot J.C."/>
            <person name="Stielow J.B."/>
            <person name="Sun H."/>
            <person name="Kurtzman C.P."/>
            <person name="Blackwell M."/>
            <person name="Grigoriev I.V."/>
            <person name="Jeffries T.W."/>
        </authorList>
    </citation>
    <scope>NUCLEOTIDE SEQUENCE [LARGE SCALE GENOMIC DNA]</scope>
    <source>
        <strain evidence="1 2">NRRL YB-4993</strain>
    </source>
</reference>
<feature type="non-terminal residue" evidence="1">
    <location>
        <position position="71"/>
    </location>
</feature>
<evidence type="ECO:0000313" key="2">
    <source>
        <dbReference type="Proteomes" id="UP000092555"/>
    </source>
</evidence>
<gene>
    <name evidence="1" type="ORF">METBIDRAFT_30918</name>
</gene>
<accession>A0A1A0HCV5</accession>